<dbReference type="InterPro" id="IPR050231">
    <property type="entry name" value="Iron_ascorbate_oxido_reductase"/>
</dbReference>
<dbReference type="PROSITE" id="PS51471">
    <property type="entry name" value="FE2OG_OXY"/>
    <property type="match status" value="1"/>
</dbReference>
<evidence type="ECO:0000256" key="1">
    <source>
        <dbReference type="RuleBase" id="RU003682"/>
    </source>
</evidence>
<dbReference type="AlphaFoldDB" id="A0A8J5XE47"/>
<dbReference type="Gene3D" id="2.60.120.330">
    <property type="entry name" value="B-lactam Antibiotic, Isopenicillin N Synthase, Chain"/>
    <property type="match status" value="1"/>
</dbReference>
<comment type="caution">
    <text evidence="4">The sequence shown here is derived from an EMBL/GenBank/DDBJ whole genome shotgun (WGS) entry which is preliminary data.</text>
</comment>
<gene>
    <name evidence="4" type="ORF">KFE25_006549</name>
</gene>
<proteinExistence type="inferred from homology"/>
<organism evidence="4 5">
    <name type="scientific">Diacronema lutheri</name>
    <name type="common">Unicellular marine alga</name>
    <name type="synonym">Monochrysis lutheri</name>
    <dbReference type="NCBI Taxonomy" id="2081491"/>
    <lineage>
        <taxon>Eukaryota</taxon>
        <taxon>Haptista</taxon>
        <taxon>Haptophyta</taxon>
        <taxon>Pavlovophyceae</taxon>
        <taxon>Pavlovales</taxon>
        <taxon>Pavlovaceae</taxon>
        <taxon>Diacronema</taxon>
    </lineage>
</organism>
<feature type="region of interest" description="Disordered" evidence="2">
    <location>
        <begin position="89"/>
        <end position="120"/>
    </location>
</feature>
<dbReference type="GO" id="GO:0046872">
    <property type="term" value="F:metal ion binding"/>
    <property type="evidence" value="ECO:0007669"/>
    <property type="project" value="UniProtKB-KW"/>
</dbReference>
<dbReference type="OrthoDB" id="288590at2759"/>
<dbReference type="InterPro" id="IPR005123">
    <property type="entry name" value="Oxoglu/Fe-dep_dioxygenase_dom"/>
</dbReference>
<reference evidence="4" key="1">
    <citation type="submission" date="2021-05" db="EMBL/GenBank/DDBJ databases">
        <title>The genome of the haptophyte Pavlova lutheri (Diacronema luteri, Pavlovales) - a model for lipid biosynthesis in eukaryotic algae.</title>
        <authorList>
            <person name="Hulatt C.J."/>
            <person name="Posewitz M.C."/>
        </authorList>
    </citation>
    <scope>NUCLEOTIDE SEQUENCE</scope>
    <source>
        <strain evidence="4">NIVA-4/92</strain>
    </source>
</reference>
<feature type="compositionally biased region" description="Basic and acidic residues" evidence="2">
    <location>
        <begin position="104"/>
        <end position="120"/>
    </location>
</feature>
<dbReference type="OMA" id="SCCSEDC"/>
<dbReference type="SUPFAM" id="SSF51197">
    <property type="entry name" value="Clavaminate synthase-like"/>
    <property type="match status" value="1"/>
</dbReference>
<dbReference type="InterPro" id="IPR027443">
    <property type="entry name" value="IPNS-like_sf"/>
</dbReference>
<name>A0A8J5XE47_DIALT</name>
<accession>A0A8J5XE47</accession>
<dbReference type="GO" id="GO:0016491">
    <property type="term" value="F:oxidoreductase activity"/>
    <property type="evidence" value="ECO:0007669"/>
    <property type="project" value="UniProtKB-KW"/>
</dbReference>
<feature type="region of interest" description="Disordered" evidence="2">
    <location>
        <begin position="318"/>
        <end position="341"/>
    </location>
</feature>
<sequence length="375" mass="39583">MDADIPVIDFSPWLVDEGFVVGDEPTAGQRESAAAIDAACRMHGFLFLANLGAISPELTRRTFDASKALFAMPDADKLEQLARIRPETNSGFSPFGTERLNRRRGADQKEAFNVRRPRDAPADALRGTPVAFRAAAAQLWDGLEALTHRYCLACALALGVERDFFSAALRQLDLCTVRFLHYPPTDWPTAGAAPDAPLDGSAACAVRVSEHTDFGFVTVLLLDEGAEGLQIKPVLGGEVGGAAGGERGGWRDVCAPAGAPHGALVNTGALLARWTNDLWRATAHRVVVPSAAVAARDRYSIACFLDPDTDALVAPHAAFERPRESARGGAEAEGGAAHGGAATATGARYAPITGGEFLLMKLREAQGRGSEATAL</sequence>
<keyword evidence="5" id="KW-1185">Reference proteome</keyword>
<protein>
    <recommendedName>
        <fullName evidence="3">Fe2OG dioxygenase domain-containing protein</fullName>
    </recommendedName>
</protein>
<dbReference type="InterPro" id="IPR026992">
    <property type="entry name" value="DIOX_N"/>
</dbReference>
<evidence type="ECO:0000313" key="5">
    <source>
        <dbReference type="Proteomes" id="UP000751190"/>
    </source>
</evidence>
<dbReference type="InterPro" id="IPR044861">
    <property type="entry name" value="IPNS-like_FE2OG_OXY"/>
</dbReference>
<dbReference type="Pfam" id="PF03171">
    <property type="entry name" value="2OG-FeII_Oxy"/>
    <property type="match status" value="1"/>
</dbReference>
<dbReference type="PANTHER" id="PTHR47990">
    <property type="entry name" value="2-OXOGLUTARATE (2OG) AND FE(II)-DEPENDENT OXYGENASE SUPERFAMILY PROTEIN-RELATED"/>
    <property type="match status" value="1"/>
</dbReference>
<feature type="domain" description="Fe2OG dioxygenase" evidence="3">
    <location>
        <begin position="173"/>
        <end position="307"/>
    </location>
</feature>
<evidence type="ECO:0000313" key="4">
    <source>
        <dbReference type="EMBL" id="KAG8459004.1"/>
    </source>
</evidence>
<dbReference type="Proteomes" id="UP000751190">
    <property type="component" value="Unassembled WGS sequence"/>
</dbReference>
<evidence type="ECO:0000256" key="2">
    <source>
        <dbReference type="SAM" id="MobiDB-lite"/>
    </source>
</evidence>
<dbReference type="Pfam" id="PF14226">
    <property type="entry name" value="DIOX_N"/>
    <property type="match status" value="1"/>
</dbReference>
<comment type="similarity">
    <text evidence="1">Belongs to the iron/ascorbate-dependent oxidoreductase family.</text>
</comment>
<feature type="compositionally biased region" description="Low complexity" evidence="2">
    <location>
        <begin position="327"/>
        <end position="341"/>
    </location>
</feature>
<dbReference type="EMBL" id="JAGTXO010000045">
    <property type="protein sequence ID" value="KAG8459004.1"/>
    <property type="molecule type" value="Genomic_DNA"/>
</dbReference>
<keyword evidence="1" id="KW-0479">Metal-binding</keyword>
<keyword evidence="1" id="KW-0560">Oxidoreductase</keyword>
<evidence type="ECO:0000259" key="3">
    <source>
        <dbReference type="PROSITE" id="PS51471"/>
    </source>
</evidence>
<keyword evidence="1" id="KW-0408">Iron</keyword>